<feature type="domain" description="HTH marR-type" evidence="4">
    <location>
        <begin position="5"/>
        <end position="138"/>
    </location>
</feature>
<dbReference type="InterPro" id="IPR000835">
    <property type="entry name" value="HTH_MarR-typ"/>
</dbReference>
<dbReference type="Gene3D" id="1.10.10.10">
    <property type="entry name" value="Winged helix-like DNA-binding domain superfamily/Winged helix DNA-binding domain"/>
    <property type="match status" value="1"/>
</dbReference>
<dbReference type="PANTHER" id="PTHR33164">
    <property type="entry name" value="TRANSCRIPTIONAL REGULATOR, MARR FAMILY"/>
    <property type="match status" value="1"/>
</dbReference>
<keyword evidence="3" id="KW-0804">Transcription</keyword>
<dbReference type="InterPro" id="IPR036390">
    <property type="entry name" value="WH_DNA-bd_sf"/>
</dbReference>
<dbReference type="Proteomes" id="UP001331561">
    <property type="component" value="Unassembled WGS sequence"/>
</dbReference>
<dbReference type="InterPro" id="IPR036388">
    <property type="entry name" value="WH-like_DNA-bd_sf"/>
</dbReference>
<dbReference type="EMBL" id="JAYXHS010000001">
    <property type="protein sequence ID" value="MEC5384902.1"/>
    <property type="molecule type" value="Genomic_DNA"/>
</dbReference>
<keyword evidence="6" id="KW-1185">Reference proteome</keyword>
<protein>
    <submittedName>
        <fullName evidence="5">MarR family transcriptional regulator</fullName>
    </submittedName>
</protein>
<dbReference type="SMART" id="SM00347">
    <property type="entry name" value="HTH_MARR"/>
    <property type="match status" value="1"/>
</dbReference>
<evidence type="ECO:0000256" key="3">
    <source>
        <dbReference type="ARBA" id="ARBA00023163"/>
    </source>
</evidence>
<accession>A0ABU6JZ09</accession>
<dbReference type="Pfam" id="PF01047">
    <property type="entry name" value="MarR"/>
    <property type="match status" value="1"/>
</dbReference>
<dbReference type="SUPFAM" id="SSF46785">
    <property type="entry name" value="Winged helix' DNA-binding domain"/>
    <property type="match status" value="1"/>
</dbReference>
<evidence type="ECO:0000313" key="5">
    <source>
        <dbReference type="EMBL" id="MEC5384902.1"/>
    </source>
</evidence>
<organism evidence="5 6">
    <name type="scientific">Uliginosibacterium silvisoli</name>
    <dbReference type="NCBI Taxonomy" id="3114758"/>
    <lineage>
        <taxon>Bacteria</taxon>
        <taxon>Pseudomonadati</taxon>
        <taxon>Pseudomonadota</taxon>
        <taxon>Betaproteobacteria</taxon>
        <taxon>Rhodocyclales</taxon>
        <taxon>Zoogloeaceae</taxon>
        <taxon>Uliginosibacterium</taxon>
    </lineage>
</organism>
<evidence type="ECO:0000256" key="1">
    <source>
        <dbReference type="ARBA" id="ARBA00023015"/>
    </source>
</evidence>
<reference evidence="5 6" key="1">
    <citation type="submission" date="2024-01" db="EMBL/GenBank/DDBJ databases">
        <title>Uliginosibacterium soil sp. nov.</title>
        <authorList>
            <person name="Lv Y."/>
        </authorList>
    </citation>
    <scope>NUCLEOTIDE SEQUENCE [LARGE SCALE GENOMIC DNA]</scope>
    <source>
        <strain evidence="5 6">H3</strain>
    </source>
</reference>
<evidence type="ECO:0000256" key="2">
    <source>
        <dbReference type="ARBA" id="ARBA00023125"/>
    </source>
</evidence>
<sequence>MSTLEERFARALHSTTRVWRLALDRRLKDLGLSQAGWMTIAIVAKAEAPLSQIELAQRVGVEGSTMVAMVDRLVKSGLLERQPSPSDRRVRFVVLTEPGNQTYARVKAEADAFRMEVMAGVDADALRVAAELLEHIEQVVSAAV</sequence>
<dbReference type="RefSeq" id="WP_327597868.1">
    <property type="nucleotide sequence ID" value="NZ_JAYXHS010000001.1"/>
</dbReference>
<dbReference type="PANTHER" id="PTHR33164:SF64">
    <property type="entry name" value="TRANSCRIPTIONAL REGULATOR SLYA"/>
    <property type="match status" value="1"/>
</dbReference>
<dbReference type="PRINTS" id="PR00598">
    <property type="entry name" value="HTHMARR"/>
</dbReference>
<gene>
    <name evidence="5" type="ORF">VVD49_04165</name>
</gene>
<proteinExistence type="predicted"/>
<name>A0ABU6JZ09_9RHOO</name>
<keyword evidence="2" id="KW-0238">DNA-binding</keyword>
<evidence type="ECO:0000313" key="6">
    <source>
        <dbReference type="Proteomes" id="UP001331561"/>
    </source>
</evidence>
<dbReference type="InterPro" id="IPR039422">
    <property type="entry name" value="MarR/SlyA-like"/>
</dbReference>
<dbReference type="PROSITE" id="PS50995">
    <property type="entry name" value="HTH_MARR_2"/>
    <property type="match status" value="1"/>
</dbReference>
<keyword evidence="1" id="KW-0805">Transcription regulation</keyword>
<evidence type="ECO:0000259" key="4">
    <source>
        <dbReference type="PROSITE" id="PS50995"/>
    </source>
</evidence>
<comment type="caution">
    <text evidence="5">The sequence shown here is derived from an EMBL/GenBank/DDBJ whole genome shotgun (WGS) entry which is preliminary data.</text>
</comment>